<dbReference type="Pfam" id="PF04525">
    <property type="entry name" value="LOR"/>
    <property type="match status" value="1"/>
</dbReference>
<reference evidence="1 2" key="1">
    <citation type="submission" date="2019-07" db="EMBL/GenBank/DDBJ databases">
        <title>Whole genome shotgun sequence of Brevifollis gellanilyticus NBRC 108608.</title>
        <authorList>
            <person name="Hosoyama A."/>
            <person name="Uohara A."/>
            <person name="Ohji S."/>
            <person name="Ichikawa N."/>
        </authorList>
    </citation>
    <scope>NUCLEOTIDE SEQUENCE [LARGE SCALE GENOMIC DNA]</scope>
    <source>
        <strain evidence="1 2">NBRC 108608</strain>
    </source>
</reference>
<sequence>MNYPLNFRFKLLALSPQIYVTDSTGNEVCYVKQKAFRLKEKVEVFSTSSQEHLLSTIEADRIIDIRARYNFRDAAGRDLGSFKRRGLRSIWRTNCEVYGPDAVEGAAPLFTIREENPWSKMLDGFISEIPVVGFISGYICHPKYVLSRADGTPVARLTKQAAFFEGLFKLEKLSDATPEEELVINLSFLMMNLLERSRG</sequence>
<dbReference type="RefSeq" id="WP_146856120.1">
    <property type="nucleotide sequence ID" value="NZ_BKAG01000088.1"/>
</dbReference>
<comment type="caution">
    <text evidence="1">The sequence shown here is derived from an EMBL/GenBank/DDBJ whole genome shotgun (WGS) entry which is preliminary data.</text>
</comment>
<dbReference type="AlphaFoldDB" id="A0A512MHY5"/>
<gene>
    <name evidence="1" type="ORF">BGE01nite_56310</name>
</gene>
<dbReference type="OrthoDB" id="572274at2"/>
<proteinExistence type="predicted"/>
<evidence type="ECO:0000313" key="1">
    <source>
        <dbReference type="EMBL" id="GEP46340.1"/>
    </source>
</evidence>
<accession>A0A512MHY5</accession>
<evidence type="ECO:0000313" key="2">
    <source>
        <dbReference type="Proteomes" id="UP000321577"/>
    </source>
</evidence>
<dbReference type="EMBL" id="BKAG01000088">
    <property type="protein sequence ID" value="GEP46340.1"/>
    <property type="molecule type" value="Genomic_DNA"/>
</dbReference>
<dbReference type="InterPro" id="IPR007612">
    <property type="entry name" value="LOR"/>
</dbReference>
<dbReference type="Proteomes" id="UP000321577">
    <property type="component" value="Unassembled WGS sequence"/>
</dbReference>
<organism evidence="1 2">
    <name type="scientific">Brevifollis gellanilyticus</name>
    <dbReference type="NCBI Taxonomy" id="748831"/>
    <lineage>
        <taxon>Bacteria</taxon>
        <taxon>Pseudomonadati</taxon>
        <taxon>Verrucomicrobiota</taxon>
        <taxon>Verrucomicrobiia</taxon>
        <taxon>Verrucomicrobiales</taxon>
        <taxon>Verrucomicrobiaceae</taxon>
    </lineage>
</organism>
<protein>
    <submittedName>
        <fullName evidence="1">Uncharacterized protein</fullName>
    </submittedName>
</protein>
<keyword evidence="2" id="KW-1185">Reference proteome</keyword>
<name>A0A512MHY5_9BACT</name>